<evidence type="ECO:0000313" key="3">
    <source>
        <dbReference type="EMBL" id="OGG19386.1"/>
    </source>
</evidence>
<name>A0A1F6A412_9BACT</name>
<evidence type="ECO:0000313" key="4">
    <source>
        <dbReference type="Proteomes" id="UP000177871"/>
    </source>
</evidence>
<dbReference type="AlphaFoldDB" id="A0A1F6A412"/>
<evidence type="ECO:0008006" key="5">
    <source>
        <dbReference type="Google" id="ProtNLM"/>
    </source>
</evidence>
<dbReference type="Proteomes" id="UP000177871">
    <property type="component" value="Unassembled WGS sequence"/>
</dbReference>
<dbReference type="EMBL" id="MFJK01000007">
    <property type="protein sequence ID" value="OGG19386.1"/>
    <property type="molecule type" value="Genomic_DNA"/>
</dbReference>
<dbReference type="PANTHER" id="PTHR35601">
    <property type="entry name" value="TOXIN RELE"/>
    <property type="match status" value="1"/>
</dbReference>
<dbReference type="PANTHER" id="PTHR35601:SF1">
    <property type="entry name" value="TOXIN RELE"/>
    <property type="match status" value="1"/>
</dbReference>
<dbReference type="InterPro" id="IPR007712">
    <property type="entry name" value="RelE/ParE_toxin"/>
</dbReference>
<proteinExistence type="inferred from homology"/>
<gene>
    <name evidence="3" type="ORF">A2721_02560</name>
</gene>
<dbReference type="SUPFAM" id="SSF143011">
    <property type="entry name" value="RelE-like"/>
    <property type="match status" value="1"/>
</dbReference>
<dbReference type="Pfam" id="PF05016">
    <property type="entry name" value="ParE_toxin"/>
    <property type="match status" value="1"/>
</dbReference>
<comment type="similarity">
    <text evidence="1">Belongs to the RelE toxin family.</text>
</comment>
<dbReference type="InterPro" id="IPR035093">
    <property type="entry name" value="RelE/ParE_toxin_dom_sf"/>
</dbReference>
<dbReference type="STRING" id="1798381.A2721_02560"/>
<comment type="caution">
    <text evidence="3">The sequence shown here is derived from an EMBL/GenBank/DDBJ whole genome shotgun (WGS) entry which is preliminary data.</text>
</comment>
<keyword evidence="2" id="KW-1277">Toxin-antitoxin system</keyword>
<evidence type="ECO:0000256" key="1">
    <source>
        <dbReference type="ARBA" id="ARBA00006226"/>
    </source>
</evidence>
<dbReference type="Gene3D" id="3.30.2310.20">
    <property type="entry name" value="RelE-like"/>
    <property type="match status" value="1"/>
</dbReference>
<evidence type="ECO:0000256" key="2">
    <source>
        <dbReference type="ARBA" id="ARBA00022649"/>
    </source>
</evidence>
<sequence>MRLQFSKDALKQLEKISRNEAKKITRKLEQLETEPLVGKKLAGELADQFSLRAWPYRIIYQVYPKAQTVLIIHIEHRQGVYKN</sequence>
<reference evidence="3 4" key="1">
    <citation type="journal article" date="2016" name="Nat. Commun.">
        <title>Thousands of microbial genomes shed light on interconnected biogeochemical processes in an aquifer system.</title>
        <authorList>
            <person name="Anantharaman K."/>
            <person name="Brown C.T."/>
            <person name="Hug L.A."/>
            <person name="Sharon I."/>
            <person name="Castelle C.J."/>
            <person name="Probst A.J."/>
            <person name="Thomas B.C."/>
            <person name="Singh A."/>
            <person name="Wilkins M.J."/>
            <person name="Karaoz U."/>
            <person name="Brodie E.L."/>
            <person name="Williams K.H."/>
            <person name="Hubbard S.S."/>
            <person name="Banfield J.F."/>
        </authorList>
    </citation>
    <scope>NUCLEOTIDE SEQUENCE [LARGE SCALE GENOMIC DNA]</scope>
</reference>
<protein>
    <recommendedName>
        <fullName evidence="5">Addiction module toxin RelE</fullName>
    </recommendedName>
</protein>
<organism evidence="3 4">
    <name type="scientific">Candidatus Gottesmanbacteria bacterium RIFCSPHIGHO2_01_FULL_47_48</name>
    <dbReference type="NCBI Taxonomy" id="1798381"/>
    <lineage>
        <taxon>Bacteria</taxon>
        <taxon>Candidatus Gottesmaniibacteriota</taxon>
    </lineage>
</organism>
<accession>A0A1F6A412</accession>